<proteinExistence type="predicted"/>
<comment type="caution">
    <text evidence="1">The sequence shown here is derived from an EMBL/GenBank/DDBJ whole genome shotgun (WGS) entry which is preliminary data.</text>
</comment>
<name>A8SDH4_9FIRM</name>
<reference evidence="1 2" key="1">
    <citation type="submission" date="2007-09" db="EMBL/GenBank/DDBJ databases">
        <title>Draft genome sequence of Faecalibacterium prausnitzii M21/2.</title>
        <authorList>
            <person name="Sudarsanam P."/>
            <person name="Ley R."/>
            <person name="Guruge J."/>
            <person name="Turnbaugh P.J."/>
            <person name="Mahowald M."/>
            <person name="Liep D."/>
            <person name="Gordon J."/>
        </authorList>
    </citation>
    <scope>NUCLEOTIDE SEQUENCE [LARGE SCALE GENOMIC DNA]</scope>
    <source>
        <strain evidence="1 2">M21/2</strain>
    </source>
</reference>
<reference evidence="1 2" key="2">
    <citation type="submission" date="2007-09" db="EMBL/GenBank/DDBJ databases">
        <authorList>
            <person name="Fulton L."/>
            <person name="Clifton S."/>
            <person name="Fulton B."/>
            <person name="Xu J."/>
            <person name="Minx P."/>
            <person name="Pepin K.H."/>
            <person name="Johnson M."/>
            <person name="Thiruvilangam P."/>
            <person name="Bhonagiri V."/>
            <person name="Nash W.E."/>
            <person name="Mardis E.R."/>
            <person name="Wilson R.K."/>
        </authorList>
    </citation>
    <scope>NUCLEOTIDE SEQUENCE [LARGE SCALE GENOMIC DNA]</scope>
    <source>
        <strain evidence="1 2">M21/2</strain>
    </source>
</reference>
<evidence type="ECO:0000313" key="2">
    <source>
        <dbReference type="Proteomes" id="UP000005945"/>
    </source>
</evidence>
<gene>
    <name evidence="1" type="ORF">FAEPRAM212_02223</name>
</gene>
<sequence>MYRFVTILTSKVDENIVFFLISHNFVQTAGFKNENL</sequence>
<dbReference type="HOGENOM" id="CLU_3356298_0_0_9"/>
<protein>
    <submittedName>
        <fullName evidence="1">Uncharacterized protein</fullName>
    </submittedName>
</protein>
<dbReference type="EMBL" id="ABED02000028">
    <property type="protein sequence ID" value="EDP20897.1"/>
    <property type="molecule type" value="Genomic_DNA"/>
</dbReference>
<dbReference type="Proteomes" id="UP000005945">
    <property type="component" value="Unassembled WGS sequence"/>
</dbReference>
<organism evidence="1 2">
    <name type="scientific">Faecalibacterium prausnitzii M21/2</name>
    <dbReference type="NCBI Taxonomy" id="411485"/>
    <lineage>
        <taxon>Bacteria</taxon>
        <taxon>Bacillati</taxon>
        <taxon>Bacillota</taxon>
        <taxon>Clostridia</taxon>
        <taxon>Eubacteriales</taxon>
        <taxon>Oscillospiraceae</taxon>
        <taxon>Faecalibacterium</taxon>
    </lineage>
</organism>
<evidence type="ECO:0000313" key="1">
    <source>
        <dbReference type="EMBL" id="EDP20897.1"/>
    </source>
</evidence>
<accession>A8SDH4</accession>
<dbReference type="AlphaFoldDB" id="A8SDH4"/>